<evidence type="ECO:0000256" key="1">
    <source>
        <dbReference type="SAM" id="Phobius"/>
    </source>
</evidence>
<sequence length="191" mass="20193">MRAMQSSPGDGALDYCEPHAILYFVRAALAAVSFVLLLPNCCPMKAASPLASFYKWLAFSSTVITALTLLYLTLPRKVEPLRKSRLRSLCSVCCTNFLVNAFAHRPETTSCGDYPGATCGRLATLMGWLETTAIAVLLLISALTLVAIGLGVSGASARGCYCCPYSSTCCSRGSVAGRDSGSGGGEGEQRW</sequence>
<evidence type="ECO:0000313" key="3">
    <source>
        <dbReference type="Proteomes" id="UP001165080"/>
    </source>
</evidence>
<reference evidence="2 3" key="1">
    <citation type="journal article" date="2023" name="Commun. Biol.">
        <title>Reorganization of the ancestral sex-determining regions during the evolution of trioecy in Pleodorina starrii.</title>
        <authorList>
            <person name="Takahashi K."/>
            <person name="Suzuki S."/>
            <person name="Kawai-Toyooka H."/>
            <person name="Yamamoto K."/>
            <person name="Hamaji T."/>
            <person name="Ootsuki R."/>
            <person name="Yamaguchi H."/>
            <person name="Kawachi M."/>
            <person name="Higashiyama T."/>
            <person name="Nozaki H."/>
        </authorList>
    </citation>
    <scope>NUCLEOTIDE SEQUENCE [LARGE SCALE GENOMIC DNA]</scope>
    <source>
        <strain evidence="2 3">NIES-4479</strain>
    </source>
</reference>
<keyword evidence="1" id="KW-0812">Transmembrane</keyword>
<gene>
    <name evidence="2" type="primary">PLEST006984</name>
    <name evidence="2" type="ORF">PLESTB_000754300</name>
</gene>
<dbReference type="EMBL" id="BRXU01000008">
    <property type="protein sequence ID" value="GLC53480.1"/>
    <property type="molecule type" value="Genomic_DNA"/>
</dbReference>
<accession>A0A9W6BKJ0</accession>
<evidence type="ECO:0000313" key="2">
    <source>
        <dbReference type="EMBL" id="GLC53480.1"/>
    </source>
</evidence>
<keyword evidence="1" id="KW-1133">Transmembrane helix</keyword>
<organism evidence="2 3">
    <name type="scientific">Pleodorina starrii</name>
    <dbReference type="NCBI Taxonomy" id="330485"/>
    <lineage>
        <taxon>Eukaryota</taxon>
        <taxon>Viridiplantae</taxon>
        <taxon>Chlorophyta</taxon>
        <taxon>core chlorophytes</taxon>
        <taxon>Chlorophyceae</taxon>
        <taxon>CS clade</taxon>
        <taxon>Chlamydomonadales</taxon>
        <taxon>Volvocaceae</taxon>
        <taxon>Pleodorina</taxon>
    </lineage>
</organism>
<dbReference type="Proteomes" id="UP001165080">
    <property type="component" value="Unassembled WGS sequence"/>
</dbReference>
<keyword evidence="3" id="KW-1185">Reference proteome</keyword>
<feature type="transmembrane region" description="Helical" evidence="1">
    <location>
        <begin position="53"/>
        <end position="74"/>
    </location>
</feature>
<name>A0A9W6BKJ0_9CHLO</name>
<protein>
    <submittedName>
        <fullName evidence="2">Uncharacterized protein</fullName>
    </submittedName>
</protein>
<dbReference type="AlphaFoldDB" id="A0A9W6BKJ0"/>
<comment type="caution">
    <text evidence="2">The sequence shown here is derived from an EMBL/GenBank/DDBJ whole genome shotgun (WGS) entry which is preliminary data.</text>
</comment>
<keyword evidence="1" id="KW-0472">Membrane</keyword>
<feature type="transmembrane region" description="Helical" evidence="1">
    <location>
        <begin position="20"/>
        <end position="41"/>
    </location>
</feature>
<proteinExistence type="predicted"/>
<feature type="transmembrane region" description="Helical" evidence="1">
    <location>
        <begin position="132"/>
        <end position="152"/>
    </location>
</feature>